<keyword evidence="2" id="KW-1185">Reference proteome</keyword>
<organism evidence="1 2">
    <name type="scientific">Allacma fusca</name>
    <dbReference type="NCBI Taxonomy" id="39272"/>
    <lineage>
        <taxon>Eukaryota</taxon>
        <taxon>Metazoa</taxon>
        <taxon>Ecdysozoa</taxon>
        <taxon>Arthropoda</taxon>
        <taxon>Hexapoda</taxon>
        <taxon>Collembola</taxon>
        <taxon>Symphypleona</taxon>
        <taxon>Sminthuridae</taxon>
        <taxon>Allacma</taxon>
    </lineage>
</organism>
<dbReference type="Proteomes" id="UP000708208">
    <property type="component" value="Unassembled WGS sequence"/>
</dbReference>
<dbReference type="AlphaFoldDB" id="A0A8J2JH93"/>
<gene>
    <name evidence="1" type="ORF">AFUS01_LOCUS7470</name>
</gene>
<reference evidence="1" key="1">
    <citation type="submission" date="2021-06" db="EMBL/GenBank/DDBJ databases">
        <authorList>
            <person name="Hodson N. C."/>
            <person name="Mongue J. A."/>
            <person name="Jaron S. K."/>
        </authorList>
    </citation>
    <scope>NUCLEOTIDE SEQUENCE</scope>
</reference>
<evidence type="ECO:0000313" key="2">
    <source>
        <dbReference type="Proteomes" id="UP000708208"/>
    </source>
</evidence>
<sequence length="132" mass="15191">MPRCLSINPPFPLFKRNHLHVCDQQALGLQGRRRQRPYDSLEQGPSFPFVCHVDHREFAHSSGVHPPFARSSVVHQPFLLIIGVVSKANLQRGTVFLKDFLLMVEDGRCLPRCFNFEEAQVQRARTRLPSRC</sequence>
<comment type="caution">
    <text evidence="1">The sequence shown here is derived from an EMBL/GenBank/DDBJ whole genome shotgun (WGS) entry which is preliminary data.</text>
</comment>
<dbReference type="EMBL" id="CAJVCH010050498">
    <property type="protein sequence ID" value="CAG7718047.1"/>
    <property type="molecule type" value="Genomic_DNA"/>
</dbReference>
<name>A0A8J2JH93_9HEXA</name>
<protein>
    <submittedName>
        <fullName evidence="1">Uncharacterized protein</fullName>
    </submittedName>
</protein>
<evidence type="ECO:0000313" key="1">
    <source>
        <dbReference type="EMBL" id="CAG7718047.1"/>
    </source>
</evidence>
<proteinExistence type="predicted"/>
<accession>A0A8J2JH93</accession>